<feature type="region of interest" description="Disordered" evidence="1">
    <location>
        <begin position="1"/>
        <end position="81"/>
    </location>
</feature>
<reference evidence="2" key="2">
    <citation type="submission" date="2017-10" db="EMBL/GenBank/DDBJ databases">
        <title>Ladona fulva Genome sequencing and assembly.</title>
        <authorList>
            <person name="Murali S."/>
            <person name="Richards S."/>
            <person name="Bandaranaike D."/>
            <person name="Bellair M."/>
            <person name="Blankenburg K."/>
            <person name="Chao H."/>
            <person name="Dinh H."/>
            <person name="Doddapaneni H."/>
            <person name="Dugan-Rocha S."/>
            <person name="Elkadiri S."/>
            <person name="Gnanaolivu R."/>
            <person name="Hernandez B."/>
            <person name="Skinner E."/>
            <person name="Javaid M."/>
            <person name="Lee S."/>
            <person name="Li M."/>
            <person name="Ming W."/>
            <person name="Munidasa M."/>
            <person name="Muniz J."/>
            <person name="Nguyen L."/>
            <person name="Hughes D."/>
            <person name="Osuji N."/>
            <person name="Pu L.-L."/>
            <person name="Puazo M."/>
            <person name="Qu C."/>
            <person name="Quiroz J."/>
            <person name="Raj R."/>
            <person name="Weissenberger G."/>
            <person name="Xin Y."/>
            <person name="Zou X."/>
            <person name="Han Y."/>
            <person name="Worley K."/>
            <person name="Muzny D."/>
            <person name="Gibbs R."/>
        </authorList>
    </citation>
    <scope>NUCLEOTIDE SEQUENCE</scope>
    <source>
        <strain evidence="2">Sampled in the wild</strain>
    </source>
</reference>
<feature type="compositionally biased region" description="Basic and acidic residues" evidence="1">
    <location>
        <begin position="10"/>
        <end position="24"/>
    </location>
</feature>
<feature type="compositionally biased region" description="Basic and acidic residues" evidence="1">
    <location>
        <begin position="54"/>
        <end position="81"/>
    </location>
</feature>
<organism evidence="2 3">
    <name type="scientific">Ladona fulva</name>
    <name type="common">Scarce chaser dragonfly</name>
    <name type="synonym">Libellula fulva</name>
    <dbReference type="NCBI Taxonomy" id="123851"/>
    <lineage>
        <taxon>Eukaryota</taxon>
        <taxon>Metazoa</taxon>
        <taxon>Ecdysozoa</taxon>
        <taxon>Arthropoda</taxon>
        <taxon>Hexapoda</taxon>
        <taxon>Insecta</taxon>
        <taxon>Pterygota</taxon>
        <taxon>Palaeoptera</taxon>
        <taxon>Odonata</taxon>
        <taxon>Epiprocta</taxon>
        <taxon>Anisoptera</taxon>
        <taxon>Libelluloidea</taxon>
        <taxon>Libellulidae</taxon>
        <taxon>Ladona</taxon>
    </lineage>
</organism>
<evidence type="ECO:0000256" key="1">
    <source>
        <dbReference type="SAM" id="MobiDB-lite"/>
    </source>
</evidence>
<keyword evidence="3" id="KW-1185">Reference proteome</keyword>
<protein>
    <submittedName>
        <fullName evidence="2">Uncharacterized protein</fullName>
    </submittedName>
</protein>
<feature type="compositionally biased region" description="Low complexity" evidence="1">
    <location>
        <begin position="119"/>
        <end position="133"/>
    </location>
</feature>
<comment type="caution">
    <text evidence="2">The sequence shown here is derived from an EMBL/GenBank/DDBJ whole genome shotgun (WGS) entry which is preliminary data.</text>
</comment>
<feature type="region of interest" description="Disordered" evidence="1">
    <location>
        <begin position="114"/>
        <end position="134"/>
    </location>
</feature>
<evidence type="ECO:0000313" key="2">
    <source>
        <dbReference type="EMBL" id="KAG8234629.1"/>
    </source>
</evidence>
<reference evidence="2" key="1">
    <citation type="submission" date="2013-04" db="EMBL/GenBank/DDBJ databases">
        <authorList>
            <person name="Qu J."/>
            <person name="Murali S.C."/>
            <person name="Bandaranaike D."/>
            <person name="Bellair M."/>
            <person name="Blankenburg K."/>
            <person name="Chao H."/>
            <person name="Dinh H."/>
            <person name="Doddapaneni H."/>
            <person name="Downs B."/>
            <person name="Dugan-Rocha S."/>
            <person name="Elkadiri S."/>
            <person name="Gnanaolivu R.D."/>
            <person name="Hernandez B."/>
            <person name="Javaid M."/>
            <person name="Jayaseelan J.C."/>
            <person name="Lee S."/>
            <person name="Li M."/>
            <person name="Ming W."/>
            <person name="Munidasa M."/>
            <person name="Muniz J."/>
            <person name="Nguyen L."/>
            <person name="Ongeri F."/>
            <person name="Osuji N."/>
            <person name="Pu L.-L."/>
            <person name="Puazo M."/>
            <person name="Qu C."/>
            <person name="Quiroz J."/>
            <person name="Raj R."/>
            <person name="Weissenberger G."/>
            <person name="Xin Y."/>
            <person name="Zou X."/>
            <person name="Han Y."/>
            <person name="Richards S."/>
            <person name="Worley K."/>
            <person name="Muzny D."/>
            <person name="Gibbs R."/>
        </authorList>
    </citation>
    <scope>NUCLEOTIDE SEQUENCE</scope>
    <source>
        <strain evidence="2">Sampled in the wild</strain>
    </source>
</reference>
<dbReference type="AlphaFoldDB" id="A0A8K0KI21"/>
<gene>
    <name evidence="2" type="ORF">J437_LFUL014205</name>
</gene>
<proteinExistence type="predicted"/>
<sequence>MTVAVGLSEDSFRKQMLRDKEKAKVSPGATRTSAAPTRNGGPPTPTRQPTPKTRTAEEERKPVMQRKEATPKPKVNEEKKVASPAKLAFLPMPRATGLKLTGFKCMLTASGVAAKPRTSPKSSTASISSPSHPAKTSSAMKIIEINKCLVRRVYSFCNGNQHTYDMDACVFVH</sequence>
<dbReference type="EMBL" id="KZ308835">
    <property type="protein sequence ID" value="KAG8234629.1"/>
    <property type="molecule type" value="Genomic_DNA"/>
</dbReference>
<evidence type="ECO:0000313" key="3">
    <source>
        <dbReference type="Proteomes" id="UP000792457"/>
    </source>
</evidence>
<name>A0A8K0KI21_LADFU</name>
<accession>A0A8K0KI21</accession>
<dbReference type="Proteomes" id="UP000792457">
    <property type="component" value="Unassembled WGS sequence"/>
</dbReference>